<dbReference type="Proteomes" id="UP000182783">
    <property type="component" value="Unassembled WGS sequence"/>
</dbReference>
<feature type="transmembrane region" description="Helical" evidence="1">
    <location>
        <begin position="157"/>
        <end position="177"/>
    </location>
</feature>
<protein>
    <submittedName>
        <fullName evidence="3">Uncharacterized protein</fullName>
    </submittedName>
</protein>
<proteinExistence type="predicted"/>
<feature type="transmembrane region" description="Helical" evidence="1">
    <location>
        <begin position="55"/>
        <end position="73"/>
    </location>
</feature>
<evidence type="ECO:0000313" key="3">
    <source>
        <dbReference type="EMBL" id="SDL65103.1"/>
    </source>
</evidence>
<reference evidence="3 5" key="2">
    <citation type="submission" date="2016-10" db="EMBL/GenBank/DDBJ databases">
        <authorList>
            <person name="de Groot N.N."/>
        </authorList>
    </citation>
    <scope>NUCLEOTIDE SEQUENCE [LARGE SCALE GENOMIC DNA]</scope>
    <source>
        <strain evidence="3 5">CGMCC 1.10239</strain>
    </source>
</reference>
<feature type="transmembrane region" description="Helical" evidence="1">
    <location>
        <begin position="79"/>
        <end position="100"/>
    </location>
</feature>
<evidence type="ECO:0000313" key="2">
    <source>
        <dbReference type="EMBL" id="KWX72374.1"/>
    </source>
</evidence>
<organism evidence="3 5">
    <name type="scientific">Paenibacillus jilunlii</name>
    <dbReference type="NCBI Taxonomy" id="682956"/>
    <lineage>
        <taxon>Bacteria</taxon>
        <taxon>Bacillati</taxon>
        <taxon>Bacillota</taxon>
        <taxon>Bacilli</taxon>
        <taxon>Bacillales</taxon>
        <taxon>Paenibacillaceae</taxon>
        <taxon>Paenibacillus</taxon>
    </lineage>
</organism>
<evidence type="ECO:0000313" key="5">
    <source>
        <dbReference type="Proteomes" id="UP000182783"/>
    </source>
</evidence>
<keyword evidence="1" id="KW-1133">Transmembrane helix</keyword>
<dbReference type="EMBL" id="FNGM01000004">
    <property type="protein sequence ID" value="SDL65103.1"/>
    <property type="molecule type" value="Genomic_DNA"/>
</dbReference>
<feature type="transmembrane region" description="Helical" evidence="1">
    <location>
        <begin position="112"/>
        <end position="137"/>
    </location>
</feature>
<evidence type="ECO:0000256" key="1">
    <source>
        <dbReference type="SAM" id="Phobius"/>
    </source>
</evidence>
<keyword evidence="1" id="KW-0472">Membrane</keyword>
<gene>
    <name evidence="2" type="ORF">AML91_21400</name>
    <name evidence="3" type="ORF">SAMN05216191_104236</name>
</gene>
<dbReference type="EMBL" id="LIPY01000120">
    <property type="protein sequence ID" value="KWX72374.1"/>
    <property type="molecule type" value="Genomic_DNA"/>
</dbReference>
<reference evidence="2 4" key="1">
    <citation type="submission" date="2015-08" db="EMBL/GenBank/DDBJ databases">
        <title>Genome of Paenibacillus jilunlii.</title>
        <authorList>
            <person name="Sant'Anna F.H."/>
            <person name="Ambrosini A."/>
            <person name="Souza R."/>
            <person name="Bach E."/>
            <person name="Fernandes G."/>
            <person name="Balsanelli E."/>
            <person name="Baura V.A."/>
            <person name="Pedrosa F.O."/>
            <person name="Souza E.M."/>
            <person name="Passaglia L."/>
        </authorList>
    </citation>
    <scope>NUCLEOTIDE SEQUENCE [LARGE SCALE GENOMIC DNA]</scope>
    <source>
        <strain evidence="2 4">DSM 23019</strain>
    </source>
</reference>
<evidence type="ECO:0000313" key="4">
    <source>
        <dbReference type="Proteomes" id="UP000070252"/>
    </source>
</evidence>
<dbReference type="Proteomes" id="UP000070252">
    <property type="component" value="Unassembled WGS sequence"/>
</dbReference>
<keyword evidence="4" id="KW-1185">Reference proteome</keyword>
<sequence length="198" mass="22437">MGRGAVVAYLDVLPVSSVLAWFGALMLVIYIFDFLWSPPANRLKRNSLRIIVKKITADVLIFLILTSVLVYSLHPQKSLILQLLVFALSVVTYLLGTGLLKLPFSFRAMGTVGHVLICTGFYWLFGMMLMDSLKVVFNLNMTDNFDILYFVYGQEQGVVYGFLIVLAILYFVIGKLYMRPVYELYAEAIHGRERKGDS</sequence>
<dbReference type="AlphaFoldDB" id="A0A1G9LT73"/>
<feature type="transmembrane region" description="Helical" evidence="1">
    <location>
        <begin position="12"/>
        <end position="35"/>
    </location>
</feature>
<keyword evidence="1" id="KW-0812">Transmembrane</keyword>
<accession>A0A1G9LT73</accession>
<name>A0A1G9LT73_9BACL</name>